<evidence type="ECO:0000256" key="1">
    <source>
        <dbReference type="SAM" id="MobiDB-lite"/>
    </source>
</evidence>
<feature type="region of interest" description="Disordered" evidence="1">
    <location>
        <begin position="521"/>
        <end position="549"/>
    </location>
</feature>
<dbReference type="PANTHER" id="PTHR12977:SF4">
    <property type="entry name" value="HISTONE-LYSINE N-METHYLTRANSFERASE KMT5B"/>
    <property type="match status" value="1"/>
</dbReference>
<feature type="compositionally biased region" description="Basic and acidic residues" evidence="1">
    <location>
        <begin position="84"/>
        <end position="101"/>
    </location>
</feature>
<protein>
    <submittedName>
        <fullName evidence="2">Histone lysine n methyltransferase suv420h1</fullName>
    </submittedName>
</protein>
<feature type="compositionally biased region" description="Basic and acidic residues" evidence="1">
    <location>
        <begin position="521"/>
        <end position="534"/>
    </location>
</feature>
<feature type="region of interest" description="Disordered" evidence="1">
    <location>
        <begin position="78"/>
        <end position="101"/>
    </location>
</feature>
<evidence type="ECO:0000313" key="3">
    <source>
        <dbReference type="Proteomes" id="UP000230066"/>
    </source>
</evidence>
<feature type="region of interest" description="Disordered" evidence="1">
    <location>
        <begin position="433"/>
        <end position="506"/>
    </location>
</feature>
<keyword evidence="2" id="KW-0808">Transferase</keyword>
<organism evidence="2 3">
    <name type="scientific">Fasciola hepatica</name>
    <name type="common">Liver fluke</name>
    <dbReference type="NCBI Taxonomy" id="6192"/>
    <lineage>
        <taxon>Eukaryota</taxon>
        <taxon>Metazoa</taxon>
        <taxon>Spiralia</taxon>
        <taxon>Lophotrochozoa</taxon>
        <taxon>Platyhelminthes</taxon>
        <taxon>Trematoda</taxon>
        <taxon>Digenea</taxon>
        <taxon>Plagiorchiida</taxon>
        <taxon>Echinostomata</taxon>
        <taxon>Echinostomatoidea</taxon>
        <taxon>Fasciolidae</taxon>
        <taxon>Fasciola</taxon>
    </lineage>
</organism>
<dbReference type="InterPro" id="IPR039977">
    <property type="entry name" value="Suv4-20/Set9"/>
</dbReference>
<accession>A0A4E0R4T9</accession>
<proteinExistence type="predicted"/>
<dbReference type="InterPro" id="IPR046341">
    <property type="entry name" value="SET_dom_sf"/>
</dbReference>
<sequence>MSLEAKTDINKGDEIFIFYGKHFFDVNNSACECFTCELLGRGYFTKFVQNPPAGSTTIQPSSSPLRCLTNQLDVTRNTVSRPTSLHEPRTESVEKKPNREVTNDLEVKSTSGYDKLPEQLAQLVSKLNPVNHLFGALPKGSSAGLACRSLSTAYSLRHTGTRLNRVKATIRAATQAALNAHKLTSEDPSCNAQALRNQGRTVAVHPPKQCVVVKRESCPRTTRSVSAAQPRRTTMCLRSTPSDESIPVMGSVSASLCCPSPTGIHIPRRSKPSAAPLSDLSSVSAPKEIDKMESALDHCASPAPPQLDRASSVDSVSMPSQLSTAATTPDPQSGYYHGIIESHSNFSMPTLRVGLQCDGVSCIEYPSRNSSGDTSCTSPACTVEPILDRLLNETRSLELSFTNSNSSTPVKRPVKRLTNYDARLIAEANLFPPVPSRRRRSPKNSRLENSFIDSSRDNSMRTPRSSRSSYQSFASDRSSPVRARSARLAAEHRASSNEAGDAASNYSRRYSKRRRFQLVDRSNEPCSTHRELESPRCLSSEPASSRAPYKAETVPDSTFEMASEPPQIYPFLVHESDEELVAAHTECGDRYFVPGIDQSCSTTPLRTDPMDDSDLSGDPAGVSHTCSFASYATEPMEFVYSDHDYTKHVAHVMKNADQTVCSLPLSPPCRVEYSASSDNYFLTSTPPPPILHPATPPGLDRHDPIASPILQRSLWPSCDHSLFAQVTPNSCPAKSTAFWALSASSARVKSSHEHLIPFEPRLTVTLKRIGPQSYQISQPDEVYVSQ</sequence>
<dbReference type="GO" id="GO:0032259">
    <property type="term" value="P:methylation"/>
    <property type="evidence" value="ECO:0007669"/>
    <property type="project" value="UniProtKB-KW"/>
</dbReference>
<feature type="compositionally biased region" description="Polar residues" evidence="1">
    <location>
        <begin position="312"/>
        <end position="331"/>
    </location>
</feature>
<feature type="compositionally biased region" description="Low complexity" evidence="1">
    <location>
        <begin position="461"/>
        <end position="478"/>
    </location>
</feature>
<keyword evidence="2" id="KW-0489">Methyltransferase</keyword>
<dbReference type="PANTHER" id="PTHR12977">
    <property type="entry name" value="SUPPRESSOR OF VARIEGATION 4-20-RELATED"/>
    <property type="match status" value="1"/>
</dbReference>
<evidence type="ECO:0000313" key="2">
    <source>
        <dbReference type="EMBL" id="THD21264.1"/>
    </source>
</evidence>
<dbReference type="Gene3D" id="2.170.270.10">
    <property type="entry name" value="SET domain"/>
    <property type="match status" value="1"/>
</dbReference>
<dbReference type="AlphaFoldDB" id="A0A4E0R4T9"/>
<keyword evidence="3" id="KW-1185">Reference proteome</keyword>
<dbReference type="GO" id="GO:0042799">
    <property type="term" value="F:histone H4K20 methyltransferase activity"/>
    <property type="evidence" value="ECO:0007669"/>
    <property type="project" value="TreeGrafter"/>
</dbReference>
<gene>
    <name evidence="2" type="ORF">D915_008054</name>
</gene>
<dbReference type="EMBL" id="JXXN02003700">
    <property type="protein sequence ID" value="THD21264.1"/>
    <property type="molecule type" value="Genomic_DNA"/>
</dbReference>
<dbReference type="Proteomes" id="UP000230066">
    <property type="component" value="Unassembled WGS sequence"/>
</dbReference>
<reference evidence="2" key="1">
    <citation type="submission" date="2019-03" db="EMBL/GenBank/DDBJ databases">
        <title>Improved annotation for the trematode Fasciola hepatica.</title>
        <authorList>
            <person name="Choi Y.-J."/>
            <person name="Martin J."/>
            <person name="Mitreva M."/>
        </authorList>
    </citation>
    <scope>NUCLEOTIDE SEQUENCE [LARGE SCALE GENOMIC DNA]</scope>
</reference>
<feature type="region of interest" description="Disordered" evidence="1">
    <location>
        <begin position="298"/>
        <end position="333"/>
    </location>
</feature>
<comment type="caution">
    <text evidence="2">The sequence shown here is derived from an EMBL/GenBank/DDBJ whole genome shotgun (WGS) entry which is preliminary data.</text>
</comment>
<name>A0A4E0R4T9_FASHE</name>
<dbReference type="GO" id="GO:0005634">
    <property type="term" value="C:nucleus"/>
    <property type="evidence" value="ECO:0007669"/>
    <property type="project" value="TreeGrafter"/>
</dbReference>